<keyword evidence="2" id="KW-1185">Reference proteome</keyword>
<dbReference type="AlphaFoldDB" id="A0A4R0YS63"/>
<sequence length="135" mass="14770">MWTHEESIEIAAKPAKIWTIFADVPGWKRWNAGIEHIELHGSFSEGTSFTMKPPGVDAFTSTLIEVQTDRLFTDETTIDETTVVVTHRIEAIDAHHSKVTYGTMITGPDASDIGPAITSDFGEVLASLKALAERG</sequence>
<proteinExistence type="predicted"/>
<dbReference type="Gene3D" id="3.30.530.20">
    <property type="match status" value="1"/>
</dbReference>
<organism evidence="1 2">
    <name type="scientific">Dyella soli</name>
    <dbReference type="NCBI Taxonomy" id="522319"/>
    <lineage>
        <taxon>Bacteria</taxon>
        <taxon>Pseudomonadati</taxon>
        <taxon>Pseudomonadota</taxon>
        <taxon>Gammaproteobacteria</taxon>
        <taxon>Lysobacterales</taxon>
        <taxon>Rhodanobacteraceae</taxon>
        <taxon>Dyella</taxon>
    </lineage>
</organism>
<evidence type="ECO:0000313" key="2">
    <source>
        <dbReference type="Proteomes" id="UP000291822"/>
    </source>
</evidence>
<dbReference type="InterPro" id="IPR019587">
    <property type="entry name" value="Polyketide_cyclase/dehydratase"/>
</dbReference>
<protein>
    <submittedName>
        <fullName evidence="1">Polyketide cyclase/dehydrase</fullName>
    </submittedName>
</protein>
<dbReference type="EMBL" id="SJTG01000001">
    <property type="protein sequence ID" value="TCI12173.1"/>
    <property type="molecule type" value="Genomic_DNA"/>
</dbReference>
<accession>A0A4R0YS63</accession>
<gene>
    <name evidence="1" type="ORF">EZM97_02085</name>
</gene>
<dbReference type="InterPro" id="IPR023393">
    <property type="entry name" value="START-like_dom_sf"/>
</dbReference>
<dbReference type="RefSeq" id="WP_131151047.1">
    <property type="nucleotide sequence ID" value="NZ_SJTG01000001.1"/>
</dbReference>
<comment type="caution">
    <text evidence="1">The sequence shown here is derived from an EMBL/GenBank/DDBJ whole genome shotgun (WGS) entry which is preliminary data.</text>
</comment>
<name>A0A4R0YS63_9GAMM</name>
<evidence type="ECO:0000313" key="1">
    <source>
        <dbReference type="EMBL" id="TCI12173.1"/>
    </source>
</evidence>
<reference evidence="1 2" key="1">
    <citation type="submission" date="2019-02" db="EMBL/GenBank/DDBJ databases">
        <title>Dyella amyloliquefaciens sp. nov., isolated from forest soil.</title>
        <authorList>
            <person name="Gao Z.-H."/>
            <person name="Qiu L.-H."/>
        </authorList>
    </citation>
    <scope>NUCLEOTIDE SEQUENCE [LARGE SCALE GENOMIC DNA]</scope>
    <source>
        <strain evidence="1 2">KACC 12747</strain>
    </source>
</reference>
<dbReference type="Proteomes" id="UP000291822">
    <property type="component" value="Unassembled WGS sequence"/>
</dbReference>
<dbReference type="SUPFAM" id="SSF55961">
    <property type="entry name" value="Bet v1-like"/>
    <property type="match status" value="1"/>
</dbReference>
<dbReference type="Pfam" id="PF10604">
    <property type="entry name" value="Polyketide_cyc2"/>
    <property type="match status" value="1"/>
</dbReference>